<proteinExistence type="predicted"/>
<dbReference type="RefSeq" id="YP_009611674.1">
    <property type="nucleotide sequence ID" value="NC_042013.1"/>
</dbReference>
<sequence length="104" mass="11679">MSDSNLKIGDNVILETSAGTVSGVVYWLPSNGSVHVENDTHNFRIVHRSIFNSQKVASLNDDQFTVQCKIKIEFSENQNVMLHNRWKNSGSELSLTDWIISLTA</sequence>
<organism evidence="1 2">
    <name type="scientific">Agrobacterium phage Atu_ph07</name>
    <dbReference type="NCBI Taxonomy" id="2024264"/>
    <lineage>
        <taxon>Viruses</taxon>
        <taxon>Duplodnaviria</taxon>
        <taxon>Heunggongvirae</taxon>
        <taxon>Uroviricota</taxon>
        <taxon>Caudoviricetes</taxon>
        <taxon>Polybotosvirus</taxon>
        <taxon>Polybotosvirus Atuph07</taxon>
    </lineage>
</organism>
<protein>
    <submittedName>
        <fullName evidence="1">Uncharacterized protein</fullName>
    </submittedName>
</protein>
<evidence type="ECO:0000313" key="2">
    <source>
        <dbReference type="Proteomes" id="UP000223025"/>
    </source>
</evidence>
<keyword evidence="2" id="KW-1185">Reference proteome</keyword>
<evidence type="ECO:0000313" key="1">
    <source>
        <dbReference type="EMBL" id="AUZ94821.1"/>
    </source>
</evidence>
<reference evidence="1 2" key="1">
    <citation type="submission" date="2017-06" db="EMBL/GenBank/DDBJ databases">
        <authorList>
            <person name="Kim H.J."/>
            <person name="Triplett B.A."/>
        </authorList>
    </citation>
    <scope>NUCLEOTIDE SEQUENCE [LARGE SCALE GENOMIC DNA]</scope>
</reference>
<name>A0A2L0UZ68_9CAUD</name>
<dbReference type="EMBL" id="MF403008">
    <property type="protein sequence ID" value="AUZ94821.1"/>
    <property type="molecule type" value="Genomic_DNA"/>
</dbReference>
<dbReference type="KEGG" id="vg:40088012"/>
<dbReference type="GeneID" id="40088012"/>
<accession>A0A2L0UZ68</accession>
<dbReference type="Proteomes" id="UP000223025">
    <property type="component" value="Segment"/>
</dbReference>